<dbReference type="AlphaFoldDB" id="A0A3D3RHY4"/>
<name>A0A3D3RHY4_9PLAN</name>
<evidence type="ECO:0000313" key="1">
    <source>
        <dbReference type="EMBL" id="HCO27712.1"/>
    </source>
</evidence>
<reference evidence="1 2" key="1">
    <citation type="journal article" date="2018" name="Nat. Biotechnol.">
        <title>A standardized bacterial taxonomy based on genome phylogeny substantially revises the tree of life.</title>
        <authorList>
            <person name="Parks D.H."/>
            <person name="Chuvochina M."/>
            <person name="Waite D.W."/>
            <person name="Rinke C."/>
            <person name="Skarshewski A."/>
            <person name="Chaumeil P.A."/>
            <person name="Hugenholtz P."/>
        </authorList>
    </citation>
    <scope>NUCLEOTIDE SEQUENCE [LARGE SCALE GENOMIC DNA]</scope>
    <source>
        <strain evidence="1">UBA9375</strain>
    </source>
</reference>
<accession>A0A3D3RHY4</accession>
<dbReference type="EMBL" id="DQAY01000206">
    <property type="protein sequence ID" value="HCO27712.1"/>
    <property type="molecule type" value="Genomic_DNA"/>
</dbReference>
<organism evidence="1 2">
    <name type="scientific">Gimesia maris</name>
    <dbReference type="NCBI Taxonomy" id="122"/>
    <lineage>
        <taxon>Bacteria</taxon>
        <taxon>Pseudomonadati</taxon>
        <taxon>Planctomycetota</taxon>
        <taxon>Planctomycetia</taxon>
        <taxon>Planctomycetales</taxon>
        <taxon>Planctomycetaceae</taxon>
        <taxon>Gimesia</taxon>
    </lineage>
</organism>
<evidence type="ECO:0000313" key="2">
    <source>
        <dbReference type="Proteomes" id="UP000263642"/>
    </source>
</evidence>
<dbReference type="Proteomes" id="UP000263642">
    <property type="component" value="Unassembled WGS sequence"/>
</dbReference>
<protein>
    <submittedName>
        <fullName evidence="1">Uncharacterized protein</fullName>
    </submittedName>
</protein>
<proteinExistence type="predicted"/>
<comment type="caution">
    <text evidence="1">The sequence shown here is derived from an EMBL/GenBank/DDBJ whole genome shotgun (WGS) entry which is preliminary data.</text>
</comment>
<sequence>MNHNPADLAQTIKTIESIVPDGYGRMPIPSETDEELQEQIEIALQFENRKDILLNQHGIDNLLKYVERMASECLRESRFKDCLHAAQSLELLLCQPDNDKHPLMVALALIHDAYFRLSEPRPEFDAAQLPLFCAEWNSFDQEKSSKAIHFRIREEPEGPRYICYW</sequence>
<gene>
    <name evidence="1" type="ORF">DIT97_33670</name>
</gene>